<feature type="binding site" evidence="18">
    <location>
        <position position="474"/>
    </location>
    <ligand>
        <name>phosphoenolpyruvate</name>
        <dbReference type="ChEBI" id="CHEBI:58702"/>
    </ligand>
</feature>
<dbReference type="InterPro" id="IPR015813">
    <property type="entry name" value="Pyrv/PenolPyrv_kinase-like_dom"/>
</dbReference>
<dbReference type="GO" id="GO:0009401">
    <property type="term" value="P:phosphoenolpyruvate-dependent sugar phosphotransferase system"/>
    <property type="evidence" value="ECO:0007669"/>
    <property type="project" value="UniProtKB-KW"/>
</dbReference>
<protein>
    <recommendedName>
        <fullName evidence="6 16">Phosphoenolpyruvate-protein phosphotransferase</fullName>
        <ecNumber evidence="5 16">2.7.3.9</ecNumber>
    </recommendedName>
    <alternativeName>
        <fullName evidence="15 16">Phosphotransferase system, enzyme I</fullName>
    </alternativeName>
</protein>
<dbReference type="GO" id="GO:0016301">
    <property type="term" value="F:kinase activity"/>
    <property type="evidence" value="ECO:0007669"/>
    <property type="project" value="UniProtKB-KW"/>
</dbReference>
<evidence type="ECO:0000256" key="16">
    <source>
        <dbReference type="PIRNR" id="PIRNR000732"/>
    </source>
</evidence>
<comment type="catalytic activity">
    <reaction evidence="1 16">
        <text>L-histidyl-[protein] + phosphoenolpyruvate = N(pros)-phospho-L-histidyl-[protein] + pyruvate</text>
        <dbReference type="Rhea" id="RHEA:23880"/>
        <dbReference type="Rhea" id="RHEA-COMP:9745"/>
        <dbReference type="Rhea" id="RHEA-COMP:9746"/>
        <dbReference type="ChEBI" id="CHEBI:15361"/>
        <dbReference type="ChEBI" id="CHEBI:29979"/>
        <dbReference type="ChEBI" id="CHEBI:58702"/>
        <dbReference type="ChEBI" id="CHEBI:64837"/>
        <dbReference type="EC" id="2.7.3.9"/>
    </reaction>
</comment>
<dbReference type="Gene3D" id="3.20.20.60">
    <property type="entry name" value="Phosphoenolpyruvate-binding domains"/>
    <property type="match status" value="1"/>
</dbReference>
<dbReference type="SUPFAM" id="SSF51621">
    <property type="entry name" value="Phosphoenolpyruvate/pyruvate domain"/>
    <property type="match status" value="1"/>
</dbReference>
<evidence type="ECO:0000256" key="1">
    <source>
        <dbReference type="ARBA" id="ARBA00000683"/>
    </source>
</evidence>
<evidence type="ECO:0000256" key="7">
    <source>
        <dbReference type="ARBA" id="ARBA00022448"/>
    </source>
</evidence>
<evidence type="ECO:0000256" key="8">
    <source>
        <dbReference type="ARBA" id="ARBA00022490"/>
    </source>
</evidence>
<evidence type="ECO:0000256" key="12">
    <source>
        <dbReference type="ARBA" id="ARBA00022723"/>
    </source>
</evidence>
<organism evidence="23 24">
    <name type="scientific">Desulfosarcina widdelii</name>
    <dbReference type="NCBI Taxonomy" id="947919"/>
    <lineage>
        <taxon>Bacteria</taxon>
        <taxon>Pseudomonadati</taxon>
        <taxon>Thermodesulfobacteriota</taxon>
        <taxon>Desulfobacteria</taxon>
        <taxon>Desulfobacterales</taxon>
        <taxon>Desulfosarcinaceae</taxon>
        <taxon>Desulfosarcina</taxon>
    </lineage>
</organism>
<dbReference type="GO" id="GO:0005737">
    <property type="term" value="C:cytoplasm"/>
    <property type="evidence" value="ECO:0007669"/>
    <property type="project" value="UniProtKB-SubCell"/>
</dbReference>
<evidence type="ECO:0000256" key="2">
    <source>
        <dbReference type="ARBA" id="ARBA00001946"/>
    </source>
</evidence>
<evidence type="ECO:0000313" key="24">
    <source>
        <dbReference type="Proteomes" id="UP000427769"/>
    </source>
</evidence>
<name>A0A5K7Z7Z3_9BACT</name>
<feature type="binding site" evidence="18">
    <location>
        <begin position="463"/>
        <end position="464"/>
    </location>
    <ligand>
        <name>phosphoenolpyruvate</name>
        <dbReference type="ChEBI" id="CHEBI:58702"/>
    </ligand>
</feature>
<dbReference type="InterPro" id="IPR006318">
    <property type="entry name" value="PTS_EI-like"/>
</dbReference>
<dbReference type="InterPro" id="IPR008731">
    <property type="entry name" value="PTS_EIN"/>
</dbReference>
<dbReference type="EC" id="2.7.3.9" evidence="5 16"/>
<dbReference type="SUPFAM" id="SSF52009">
    <property type="entry name" value="Phosphohistidine domain"/>
    <property type="match status" value="1"/>
</dbReference>
<dbReference type="InterPro" id="IPR008279">
    <property type="entry name" value="PEP-util_enz_mobile_dom"/>
</dbReference>
<feature type="binding site" evidence="18">
    <location>
        <position position="341"/>
    </location>
    <ligand>
        <name>phosphoenolpyruvate</name>
        <dbReference type="ChEBI" id="CHEBI:58702"/>
    </ligand>
</feature>
<evidence type="ECO:0000259" key="22">
    <source>
        <dbReference type="Pfam" id="PF05524"/>
    </source>
</evidence>
<dbReference type="Pfam" id="PF02896">
    <property type="entry name" value="PEP-utilizers_C"/>
    <property type="match status" value="1"/>
</dbReference>
<feature type="domain" description="Phosphotransferase system enzyme I N-terminal" evidence="22">
    <location>
        <begin position="12"/>
        <end position="135"/>
    </location>
</feature>
<dbReference type="PROSITE" id="PS00742">
    <property type="entry name" value="PEP_ENZYMES_2"/>
    <property type="match status" value="1"/>
</dbReference>
<gene>
    <name evidence="23" type="primary">ptsI</name>
    <name evidence="23" type="ORF">DSCW_45850</name>
</gene>
<keyword evidence="24" id="KW-1185">Reference proteome</keyword>
<feature type="domain" description="PEP-utilising enzyme mobile" evidence="20">
    <location>
        <begin position="162"/>
        <end position="234"/>
    </location>
</feature>
<dbReference type="InterPro" id="IPR050499">
    <property type="entry name" value="PEP-utilizing_PTS_enzyme"/>
</dbReference>
<reference evidence="23 24" key="1">
    <citation type="submission" date="2019-11" db="EMBL/GenBank/DDBJ databases">
        <title>Comparative genomics of hydrocarbon-degrading Desulfosarcina strains.</title>
        <authorList>
            <person name="Watanabe M."/>
            <person name="Kojima H."/>
            <person name="Fukui M."/>
        </authorList>
    </citation>
    <scope>NUCLEOTIDE SEQUENCE [LARGE SCALE GENOMIC DNA]</scope>
    <source>
        <strain evidence="23 24">PP31</strain>
    </source>
</reference>
<evidence type="ECO:0000256" key="14">
    <source>
        <dbReference type="ARBA" id="ARBA00022842"/>
    </source>
</evidence>
<keyword evidence="7 16" id="KW-0813">Transport</keyword>
<evidence type="ECO:0000256" key="5">
    <source>
        <dbReference type="ARBA" id="ARBA00012232"/>
    </source>
</evidence>
<dbReference type="Proteomes" id="UP000427769">
    <property type="component" value="Chromosome"/>
</dbReference>
<feature type="binding site" evidence="19">
    <location>
        <position position="464"/>
    </location>
    <ligand>
        <name>Mg(2+)</name>
        <dbReference type="ChEBI" id="CHEBI:18420"/>
    </ligand>
</feature>
<feature type="binding site" evidence="18">
    <location>
        <position position="305"/>
    </location>
    <ligand>
        <name>phosphoenolpyruvate</name>
        <dbReference type="ChEBI" id="CHEBI:58702"/>
    </ligand>
</feature>
<sequence>MKDQDATEVILRGIGGSPGICIGKAYLVDKEGVDVVKQYVLREEAVPAEVGRFKTAVKKAQEALRRIIDETPEEFRQHAQILETHTVLLEDKLLYDRTIEVIEKEKVNAEWALKKVVSLVKPMFENMSDDYLKQRAEDITHVSDRIMENLVGADQVNIAHIDKRVILVARDLSPAETSQIQLERIKGFVTNRGGRASHTSIIAQTLQIPAVLGVGNATMEIKNDDIIIVDGKAGIVVVNPTEQTLLETEERRERYEIQKALMVRKSHLPAQTEDGIRIPVMGNIELPEEVVSVLDHGGDGIGLYRTEFQYLSRPDFPGEDVLFENYKDVIDVMGDRPVTIRTLDINGDKAVNYIRDTRELNPALGLRAIRYCLKKPEIFKTQLRAILRAAAYGNVRILIPMISGIAEVEQAMAMLDEAADSLIRQGFAYKRDVPVGIMIEVPSAVITADILAEKVDFFSIGTNDLIQYTLAIDRNNRHVAHLHQPLHPAILWMIKRTCDAARAKGIQTYMCGEMAAEPLFAPILLGLGVDELSMNPQAIPMVKDAIRSINTENVAPFIEKAMTMTTCAAVQELLERSFGEAVGRLEPDLEEL</sequence>
<dbReference type="InterPro" id="IPR024692">
    <property type="entry name" value="PTS_EI"/>
</dbReference>
<dbReference type="PANTHER" id="PTHR46244">
    <property type="entry name" value="PHOSPHOENOLPYRUVATE-PROTEIN PHOSPHOTRANSFERASE"/>
    <property type="match status" value="1"/>
</dbReference>
<evidence type="ECO:0000256" key="11">
    <source>
        <dbReference type="ARBA" id="ARBA00022683"/>
    </source>
</evidence>
<comment type="similarity">
    <text evidence="4 16">Belongs to the PEP-utilizing enzyme family.</text>
</comment>
<keyword evidence="10 16" id="KW-0808">Transferase</keyword>
<dbReference type="RefSeq" id="WP_155305936.1">
    <property type="nucleotide sequence ID" value="NZ_AP021875.1"/>
</dbReference>
<dbReference type="InterPro" id="IPR036637">
    <property type="entry name" value="Phosphohistidine_dom_sf"/>
</dbReference>
<evidence type="ECO:0000256" key="17">
    <source>
        <dbReference type="PIRSR" id="PIRSR000732-1"/>
    </source>
</evidence>
<keyword evidence="8 16" id="KW-0963">Cytoplasm</keyword>
<dbReference type="InterPro" id="IPR036618">
    <property type="entry name" value="PtsI_HPr-bd_sf"/>
</dbReference>
<evidence type="ECO:0000256" key="6">
    <source>
        <dbReference type="ARBA" id="ARBA00016544"/>
    </source>
</evidence>
<dbReference type="PIRSF" id="PIRSF000732">
    <property type="entry name" value="PTS_enzyme_I"/>
    <property type="match status" value="1"/>
</dbReference>
<comment type="cofactor">
    <cofactor evidence="2 16 19">
        <name>Mg(2+)</name>
        <dbReference type="ChEBI" id="CHEBI:18420"/>
    </cofactor>
</comment>
<evidence type="ECO:0000256" key="13">
    <source>
        <dbReference type="ARBA" id="ARBA00022777"/>
    </source>
</evidence>
<dbReference type="AlphaFoldDB" id="A0A5K7Z7Z3"/>
<keyword evidence="9 16" id="KW-0762">Sugar transport</keyword>
<dbReference type="GO" id="GO:0046872">
    <property type="term" value="F:metal ion binding"/>
    <property type="evidence" value="ECO:0007669"/>
    <property type="project" value="UniProtKB-KW"/>
</dbReference>
<dbReference type="InterPro" id="IPR023151">
    <property type="entry name" value="PEP_util_CS"/>
</dbReference>
<dbReference type="Pfam" id="PF00391">
    <property type="entry name" value="PEP-utilizers"/>
    <property type="match status" value="1"/>
</dbReference>
<evidence type="ECO:0000256" key="3">
    <source>
        <dbReference type="ARBA" id="ARBA00004496"/>
    </source>
</evidence>
<accession>A0A5K7Z7Z3</accession>
<dbReference type="Gene3D" id="1.10.274.10">
    <property type="entry name" value="PtsI, HPr-binding domain"/>
    <property type="match status" value="1"/>
</dbReference>
<dbReference type="InterPro" id="IPR040442">
    <property type="entry name" value="Pyrv_kinase-like_dom_sf"/>
</dbReference>
<evidence type="ECO:0000259" key="20">
    <source>
        <dbReference type="Pfam" id="PF00391"/>
    </source>
</evidence>
<dbReference type="Pfam" id="PF05524">
    <property type="entry name" value="PEP-utilisers_N"/>
    <property type="match status" value="1"/>
</dbReference>
<dbReference type="NCBIfam" id="TIGR01417">
    <property type="entry name" value="PTS_I_fam"/>
    <property type="match status" value="1"/>
</dbReference>
<evidence type="ECO:0000256" key="9">
    <source>
        <dbReference type="ARBA" id="ARBA00022597"/>
    </source>
</evidence>
<keyword evidence="11 16" id="KW-0598">Phosphotransferase system</keyword>
<evidence type="ECO:0000256" key="18">
    <source>
        <dbReference type="PIRSR" id="PIRSR000732-2"/>
    </source>
</evidence>
<evidence type="ECO:0000259" key="21">
    <source>
        <dbReference type="Pfam" id="PF02896"/>
    </source>
</evidence>
<keyword evidence="13 16" id="KW-0418">Kinase</keyword>
<dbReference type="GO" id="GO:0008965">
    <property type="term" value="F:phosphoenolpyruvate-protein phosphotransferase activity"/>
    <property type="evidence" value="ECO:0007669"/>
    <property type="project" value="UniProtKB-EC"/>
</dbReference>
<evidence type="ECO:0000256" key="4">
    <source>
        <dbReference type="ARBA" id="ARBA00007837"/>
    </source>
</evidence>
<dbReference type="EMBL" id="AP021875">
    <property type="protein sequence ID" value="BBO77168.1"/>
    <property type="molecule type" value="Genomic_DNA"/>
</dbReference>
<feature type="active site" description="Proton donor" evidence="17">
    <location>
        <position position="511"/>
    </location>
</feature>
<evidence type="ECO:0000256" key="10">
    <source>
        <dbReference type="ARBA" id="ARBA00022679"/>
    </source>
</evidence>
<dbReference type="SUPFAM" id="SSF47831">
    <property type="entry name" value="Enzyme I of the PEP:sugar phosphotransferase system HPr-binding (sub)domain"/>
    <property type="match status" value="1"/>
</dbReference>
<evidence type="ECO:0000313" key="23">
    <source>
        <dbReference type="EMBL" id="BBO77168.1"/>
    </source>
</evidence>
<proteinExistence type="inferred from homology"/>
<comment type="subcellular location">
    <subcellularLocation>
        <location evidence="3 16">Cytoplasm</location>
    </subcellularLocation>
</comment>
<dbReference type="OrthoDB" id="9765468at2"/>
<feature type="active site" description="Tele-phosphohistidine intermediate" evidence="17">
    <location>
        <position position="198"/>
    </location>
</feature>
<keyword evidence="14 16" id="KW-0460">Magnesium</keyword>
<dbReference type="PRINTS" id="PR01736">
    <property type="entry name" value="PHPHTRNFRASE"/>
</dbReference>
<keyword evidence="23" id="KW-0670">Pyruvate</keyword>
<feature type="domain" description="PEP-utilising enzyme C-terminal" evidence="21">
    <location>
        <begin position="264"/>
        <end position="550"/>
    </location>
</feature>
<comment type="function">
    <text evidence="16">General (non sugar-specific) component of the phosphoenolpyruvate-dependent sugar phosphotransferase system (sugar PTS). This major carbohydrate active-transport system catalyzes the phosphorylation of incoming sugar substrates concomitantly with their translocation across the cell membrane. Enzyme I transfers the phosphoryl group from phosphoenolpyruvate (PEP) to the phosphoryl carrier protein (HPr).</text>
</comment>
<dbReference type="Gene3D" id="3.50.30.10">
    <property type="entry name" value="Phosphohistidine domain"/>
    <property type="match status" value="1"/>
</dbReference>
<feature type="binding site" evidence="19">
    <location>
        <position position="440"/>
    </location>
    <ligand>
        <name>Mg(2+)</name>
        <dbReference type="ChEBI" id="CHEBI:18420"/>
    </ligand>
</feature>
<keyword evidence="12 16" id="KW-0479">Metal-binding</keyword>
<evidence type="ECO:0000256" key="15">
    <source>
        <dbReference type="ARBA" id="ARBA00033235"/>
    </source>
</evidence>
<dbReference type="InterPro" id="IPR000121">
    <property type="entry name" value="PEP_util_C"/>
</dbReference>
<dbReference type="PANTHER" id="PTHR46244:SF6">
    <property type="entry name" value="PHOSPHOENOLPYRUVATE-PROTEIN PHOSPHOTRANSFERASE"/>
    <property type="match status" value="1"/>
</dbReference>
<evidence type="ECO:0000256" key="19">
    <source>
        <dbReference type="PIRSR" id="PIRSR000732-3"/>
    </source>
</evidence>
<dbReference type="KEGG" id="dwd:DSCW_45850"/>